<keyword evidence="2" id="KW-1185">Reference proteome</keyword>
<name>A0A9N9JUZ1_9GLOM</name>
<dbReference type="AlphaFoldDB" id="A0A9N9JUZ1"/>
<organism evidence="1 2">
    <name type="scientific">Dentiscutata erythropus</name>
    <dbReference type="NCBI Taxonomy" id="1348616"/>
    <lineage>
        <taxon>Eukaryota</taxon>
        <taxon>Fungi</taxon>
        <taxon>Fungi incertae sedis</taxon>
        <taxon>Mucoromycota</taxon>
        <taxon>Glomeromycotina</taxon>
        <taxon>Glomeromycetes</taxon>
        <taxon>Diversisporales</taxon>
        <taxon>Gigasporaceae</taxon>
        <taxon>Dentiscutata</taxon>
    </lineage>
</organism>
<evidence type="ECO:0000313" key="2">
    <source>
        <dbReference type="Proteomes" id="UP000789405"/>
    </source>
</evidence>
<evidence type="ECO:0000313" key="1">
    <source>
        <dbReference type="EMBL" id="CAG8798583.1"/>
    </source>
</evidence>
<comment type="caution">
    <text evidence="1">The sequence shown here is derived from an EMBL/GenBank/DDBJ whole genome shotgun (WGS) entry which is preliminary data.</text>
</comment>
<sequence>AMNIQTSRQTKNSPYALVFGQNPLRHFALLKEIKDQHINLEDELPENWFESSEPQDDFDRQEVVESLLGAAALNVELSESINERSGEKLITEKENVVINISDEESVSENEAVRRSLPEDELVGRILSEDETFGRRSPENVFDVRPSKRYKPSVLTTTATSINTQSSLDNHGPKRTLWNRNNIQKTSAHEIYRSVATKSLEQYQNNMKSQLNK</sequence>
<dbReference type="OrthoDB" id="2425021at2759"/>
<feature type="non-terminal residue" evidence="1">
    <location>
        <position position="1"/>
    </location>
</feature>
<gene>
    <name evidence="1" type="ORF">DERYTH_LOCUS22904</name>
</gene>
<reference evidence="1" key="1">
    <citation type="submission" date="2021-06" db="EMBL/GenBank/DDBJ databases">
        <authorList>
            <person name="Kallberg Y."/>
            <person name="Tangrot J."/>
            <person name="Rosling A."/>
        </authorList>
    </citation>
    <scope>NUCLEOTIDE SEQUENCE</scope>
    <source>
        <strain evidence="1">MA453B</strain>
    </source>
</reference>
<accession>A0A9N9JUZ1</accession>
<feature type="non-terminal residue" evidence="1">
    <location>
        <position position="212"/>
    </location>
</feature>
<proteinExistence type="predicted"/>
<dbReference type="EMBL" id="CAJVPY010033136">
    <property type="protein sequence ID" value="CAG8798583.1"/>
    <property type="molecule type" value="Genomic_DNA"/>
</dbReference>
<protein>
    <submittedName>
        <fullName evidence="1">25062_t:CDS:1</fullName>
    </submittedName>
</protein>
<dbReference type="Proteomes" id="UP000789405">
    <property type="component" value="Unassembled WGS sequence"/>
</dbReference>